<dbReference type="Proteomes" id="UP000275461">
    <property type="component" value="Unassembled WGS sequence"/>
</dbReference>
<reference evidence="2 3" key="1">
    <citation type="submission" date="2018-10" db="EMBL/GenBank/DDBJ databases">
        <title>Genomic Encyclopedia of Type Strains, Phase IV (KMG-IV): sequencing the most valuable type-strain genomes for metagenomic binning, comparative biology and taxonomic classification.</title>
        <authorList>
            <person name="Goeker M."/>
        </authorList>
    </citation>
    <scope>NUCLEOTIDE SEQUENCE [LARGE SCALE GENOMIC DNA]</scope>
    <source>
        <strain evidence="2 3">DSM 12769</strain>
    </source>
</reference>
<protein>
    <recommendedName>
        <fullName evidence="4">Transmembrane protein</fullName>
    </recommendedName>
</protein>
<comment type="caution">
    <text evidence="2">The sequence shown here is derived from an EMBL/GenBank/DDBJ whole genome shotgun (WGS) entry which is preliminary data.</text>
</comment>
<evidence type="ECO:0008006" key="4">
    <source>
        <dbReference type="Google" id="ProtNLM"/>
    </source>
</evidence>
<keyword evidence="3" id="KW-1185">Reference proteome</keyword>
<keyword evidence="1" id="KW-0812">Transmembrane</keyword>
<name>A0A498C360_9GAMM</name>
<dbReference type="AlphaFoldDB" id="A0A498C360"/>
<evidence type="ECO:0000313" key="2">
    <source>
        <dbReference type="EMBL" id="RLK50534.1"/>
    </source>
</evidence>
<feature type="transmembrane region" description="Helical" evidence="1">
    <location>
        <begin position="155"/>
        <end position="176"/>
    </location>
</feature>
<organism evidence="2 3">
    <name type="scientific">Alkalispirillum mobile</name>
    <dbReference type="NCBI Taxonomy" id="85925"/>
    <lineage>
        <taxon>Bacteria</taxon>
        <taxon>Pseudomonadati</taxon>
        <taxon>Pseudomonadota</taxon>
        <taxon>Gammaproteobacteria</taxon>
        <taxon>Chromatiales</taxon>
        <taxon>Ectothiorhodospiraceae</taxon>
        <taxon>Alkalispirillum</taxon>
    </lineage>
</organism>
<feature type="transmembrane region" description="Helical" evidence="1">
    <location>
        <begin position="30"/>
        <end position="51"/>
    </location>
</feature>
<keyword evidence="1" id="KW-1133">Transmembrane helix</keyword>
<gene>
    <name evidence="2" type="ORF">DFR31_0436</name>
</gene>
<feature type="transmembrane region" description="Helical" evidence="1">
    <location>
        <begin position="96"/>
        <end position="116"/>
    </location>
</feature>
<dbReference type="EMBL" id="RCDA01000001">
    <property type="protein sequence ID" value="RLK50534.1"/>
    <property type="molecule type" value="Genomic_DNA"/>
</dbReference>
<accession>A0A498C360</accession>
<evidence type="ECO:0000313" key="3">
    <source>
        <dbReference type="Proteomes" id="UP000275461"/>
    </source>
</evidence>
<dbReference type="OrthoDB" id="5795072at2"/>
<evidence type="ECO:0000256" key="1">
    <source>
        <dbReference type="SAM" id="Phobius"/>
    </source>
</evidence>
<sequence>MSALGPRKVEPAAWQEWIGQAAELIQRRPLAWAGWTVAVVLLHLVSQQVAWAPLRTLGTLAVVPLGLVLFLRLALVADYSKPARTGLVLPGNRDCLAALALAAVLSALHGTALLALQPVVAGFEQLVTQAGYWSPQLESGAPADPPLSHALLGPVYVFGGLLGLTGGVLLLVLLALGQWFLLPMLVLHNAPVQPAAIVSAQGYSLNPVPMMGVSGALLIGIALVAVTLGWAGVAVLPAAAALMYVSYRDVYLGVDANRPASEVREETEARNGQLGYDG</sequence>
<feature type="transmembrane region" description="Helical" evidence="1">
    <location>
        <begin position="57"/>
        <end position="75"/>
    </location>
</feature>
<dbReference type="RefSeq" id="WP_121441020.1">
    <property type="nucleotide sequence ID" value="NZ_RCDA01000001.1"/>
</dbReference>
<proteinExistence type="predicted"/>
<keyword evidence="1" id="KW-0472">Membrane</keyword>
<feature type="transmembrane region" description="Helical" evidence="1">
    <location>
        <begin position="216"/>
        <end position="245"/>
    </location>
</feature>